<dbReference type="AlphaFoldDB" id="A0A7M2WS96"/>
<evidence type="ECO:0000313" key="3">
    <source>
        <dbReference type="Proteomes" id="UP000593765"/>
    </source>
</evidence>
<keyword evidence="3" id="KW-1185">Reference proteome</keyword>
<gene>
    <name evidence="2" type="ORF">IPV69_19430</name>
</gene>
<reference evidence="2 3" key="1">
    <citation type="submission" date="2020-10" db="EMBL/GenBank/DDBJ databases">
        <title>Wide distribution of Phycisphaera-like planctomycetes from WD2101 soil group in peatlands and genome analysis of the first cultivated representative.</title>
        <authorList>
            <person name="Dedysh S.N."/>
            <person name="Beletsky A.V."/>
            <person name="Ivanova A."/>
            <person name="Kulichevskaya I.S."/>
            <person name="Suzina N.E."/>
            <person name="Philippov D.A."/>
            <person name="Rakitin A.L."/>
            <person name="Mardanov A.V."/>
            <person name="Ravin N.V."/>
        </authorList>
    </citation>
    <scope>NUCLEOTIDE SEQUENCE [LARGE SCALE GENOMIC DNA]</scope>
    <source>
        <strain evidence="2 3">M1803</strain>
    </source>
</reference>
<dbReference type="EMBL" id="CP063458">
    <property type="protein sequence ID" value="QOV88405.1"/>
    <property type="molecule type" value="Genomic_DNA"/>
</dbReference>
<keyword evidence="1" id="KW-0472">Membrane</keyword>
<dbReference type="RefSeq" id="WP_206291384.1">
    <property type="nucleotide sequence ID" value="NZ_CP063458.1"/>
</dbReference>
<protein>
    <recommendedName>
        <fullName evidence="4">CcoQ/FixQ family Cbb3-type cytochrome c oxidase assembly chaperone</fullName>
    </recommendedName>
</protein>
<name>A0A7M2WS96_9BACT</name>
<evidence type="ECO:0000313" key="2">
    <source>
        <dbReference type="EMBL" id="QOV88405.1"/>
    </source>
</evidence>
<organism evidence="2 3">
    <name type="scientific">Humisphaera borealis</name>
    <dbReference type="NCBI Taxonomy" id="2807512"/>
    <lineage>
        <taxon>Bacteria</taxon>
        <taxon>Pseudomonadati</taxon>
        <taxon>Planctomycetota</taxon>
        <taxon>Phycisphaerae</taxon>
        <taxon>Tepidisphaerales</taxon>
        <taxon>Tepidisphaeraceae</taxon>
        <taxon>Humisphaera</taxon>
    </lineage>
</organism>
<sequence>MTLAIMYKESFQALDLTSLGVTALVIFFVTFISMAIWAAAQQREDIRRWSALPLAEDGVASKQVQGQAKEERR</sequence>
<feature type="transmembrane region" description="Helical" evidence="1">
    <location>
        <begin position="20"/>
        <end position="40"/>
    </location>
</feature>
<proteinExistence type="predicted"/>
<accession>A0A7M2WS96</accession>
<evidence type="ECO:0008006" key="4">
    <source>
        <dbReference type="Google" id="ProtNLM"/>
    </source>
</evidence>
<dbReference type="Proteomes" id="UP000593765">
    <property type="component" value="Chromosome"/>
</dbReference>
<keyword evidence="1" id="KW-0812">Transmembrane</keyword>
<evidence type="ECO:0000256" key="1">
    <source>
        <dbReference type="SAM" id="Phobius"/>
    </source>
</evidence>
<keyword evidence="1" id="KW-1133">Transmembrane helix</keyword>
<dbReference type="KEGG" id="hbs:IPV69_19430"/>